<organism evidence="7">
    <name type="scientific">uncultured Poseidoniia archaeon</name>
    <dbReference type="NCBI Taxonomy" id="1697135"/>
    <lineage>
        <taxon>Archaea</taxon>
        <taxon>Methanobacteriati</taxon>
        <taxon>Thermoplasmatota</taxon>
        <taxon>Candidatus Poseidoniia</taxon>
        <taxon>environmental samples</taxon>
    </lineage>
</organism>
<evidence type="ECO:0000256" key="3">
    <source>
        <dbReference type="ARBA" id="ARBA00022989"/>
    </source>
</evidence>
<evidence type="ECO:0000313" key="7">
    <source>
        <dbReference type="EMBL" id="ANV79251.1"/>
    </source>
</evidence>
<dbReference type="AlphaFoldDB" id="A0A1B1TAD7"/>
<reference evidence="7" key="2">
    <citation type="journal article" date="2015" name="ISME J.">
        <title>A new class of marine Euryarchaeota group II from the Mediterranean deep chlorophyll maximum.</title>
        <authorList>
            <person name="Martin-Cuadrado A.B."/>
            <person name="Garcia-Heredia I."/>
            <person name="Molto A.G."/>
            <person name="Lopez-Ubeda R."/>
            <person name="Kimes N."/>
            <person name="Lopez-Garcia P."/>
            <person name="Moreira D."/>
            <person name="Rodriguez-Valera F."/>
        </authorList>
    </citation>
    <scope>NUCLEOTIDE SEQUENCE</scope>
</reference>
<comment type="subcellular location">
    <subcellularLocation>
        <location evidence="1">Membrane</location>
        <topology evidence="1">Multi-pass membrane protein</topology>
    </subcellularLocation>
</comment>
<dbReference type="Pfam" id="PF04138">
    <property type="entry name" value="GtrA_DPMS_TM"/>
    <property type="match status" value="1"/>
</dbReference>
<keyword evidence="3 5" id="KW-1133">Transmembrane helix</keyword>
<evidence type="ECO:0000256" key="2">
    <source>
        <dbReference type="ARBA" id="ARBA00022692"/>
    </source>
</evidence>
<dbReference type="GO" id="GO:0000271">
    <property type="term" value="P:polysaccharide biosynthetic process"/>
    <property type="evidence" value="ECO:0007669"/>
    <property type="project" value="InterPro"/>
</dbReference>
<protein>
    <recommendedName>
        <fullName evidence="6">GtrA/DPMS transmembrane domain-containing protein</fullName>
    </recommendedName>
</protein>
<proteinExistence type="predicted"/>
<feature type="transmembrane region" description="Helical" evidence="5">
    <location>
        <begin position="89"/>
        <end position="111"/>
    </location>
</feature>
<evidence type="ECO:0000256" key="4">
    <source>
        <dbReference type="ARBA" id="ARBA00023136"/>
    </source>
</evidence>
<evidence type="ECO:0000256" key="1">
    <source>
        <dbReference type="ARBA" id="ARBA00004141"/>
    </source>
</evidence>
<feature type="transmembrane region" description="Helical" evidence="5">
    <location>
        <begin position="51"/>
        <end position="68"/>
    </location>
</feature>
<feature type="transmembrane region" description="Helical" evidence="5">
    <location>
        <begin position="117"/>
        <end position="140"/>
    </location>
</feature>
<evidence type="ECO:0000259" key="6">
    <source>
        <dbReference type="Pfam" id="PF04138"/>
    </source>
</evidence>
<accession>A0A1B1TAD7</accession>
<sequence>MVNLVSDEYPWSKLFREYLMYCAVGCVNVTIFFILYWIFANYNTWTGYVETIAWAISFLLSSIQAFVLHRWLTFESDSNIRSSFYRMMLVYGVLWLVSTITFGIMVEILLIDQWLSWAINTTAFGFLTFLGLRLYAFPIIDGRVTRKERLDAFLEQRRA</sequence>
<reference evidence="7" key="1">
    <citation type="submission" date="2014-11" db="EMBL/GenBank/DDBJ databases">
        <authorList>
            <person name="Zhu J."/>
            <person name="Qi W."/>
            <person name="Song R."/>
        </authorList>
    </citation>
    <scope>NUCLEOTIDE SEQUENCE</scope>
</reference>
<dbReference type="EMBL" id="KP211817">
    <property type="protein sequence ID" value="ANV79251.1"/>
    <property type="molecule type" value="Genomic_DNA"/>
</dbReference>
<keyword evidence="4 5" id="KW-0472">Membrane</keyword>
<dbReference type="InterPro" id="IPR007267">
    <property type="entry name" value="GtrA_DPMS_TM"/>
</dbReference>
<name>A0A1B1TAD7_9ARCH</name>
<feature type="transmembrane region" description="Helical" evidence="5">
    <location>
        <begin position="18"/>
        <end position="39"/>
    </location>
</feature>
<feature type="domain" description="GtrA/DPMS transmembrane" evidence="6">
    <location>
        <begin position="21"/>
        <end position="137"/>
    </location>
</feature>
<dbReference type="GO" id="GO:0016020">
    <property type="term" value="C:membrane"/>
    <property type="evidence" value="ECO:0007669"/>
    <property type="project" value="UniProtKB-SubCell"/>
</dbReference>
<keyword evidence="2 5" id="KW-0812">Transmembrane</keyword>
<evidence type="ECO:0000256" key="5">
    <source>
        <dbReference type="SAM" id="Phobius"/>
    </source>
</evidence>